<keyword evidence="3" id="KW-1185">Reference proteome</keyword>
<protein>
    <submittedName>
        <fullName evidence="2">Uncharacterized protein</fullName>
    </submittedName>
</protein>
<feature type="transmembrane region" description="Helical" evidence="1">
    <location>
        <begin position="21"/>
        <end position="40"/>
    </location>
</feature>
<name>A0ABS1JTX6_9BURK</name>
<evidence type="ECO:0000313" key="2">
    <source>
        <dbReference type="EMBL" id="MBL0427678.1"/>
    </source>
</evidence>
<feature type="transmembrane region" description="Helical" evidence="1">
    <location>
        <begin position="46"/>
        <end position="69"/>
    </location>
</feature>
<dbReference type="Proteomes" id="UP000622707">
    <property type="component" value="Unassembled WGS sequence"/>
</dbReference>
<reference evidence="2 3" key="1">
    <citation type="journal article" date="2017" name="Int. J. Syst. Evol. Microbiol.">
        <title>Ramlibacter alkalitolerans sp. nov., alkali-tolerant bacterium isolated from soil of ginseng.</title>
        <authorList>
            <person name="Lee D.H."/>
            <person name="Cha C.J."/>
        </authorList>
    </citation>
    <scope>NUCLEOTIDE SEQUENCE [LARGE SCALE GENOMIC DNA]</scope>
    <source>
        <strain evidence="2 3">KACC 19305</strain>
    </source>
</reference>
<accession>A0ABS1JTX6</accession>
<sequence length="83" mass="8747">MKLSESVRPLSPFRRRALCKSGLAFGLAVAIPCIAPLLPLPDCQQGLVPALGSVLTVASAAAAMGWWGMRNLEFALAVRFPPA</sequence>
<organism evidence="2 3">
    <name type="scientific">Ramlibacter alkalitolerans</name>
    <dbReference type="NCBI Taxonomy" id="2039631"/>
    <lineage>
        <taxon>Bacteria</taxon>
        <taxon>Pseudomonadati</taxon>
        <taxon>Pseudomonadota</taxon>
        <taxon>Betaproteobacteria</taxon>
        <taxon>Burkholderiales</taxon>
        <taxon>Comamonadaceae</taxon>
        <taxon>Ramlibacter</taxon>
    </lineage>
</organism>
<keyword evidence="1" id="KW-0472">Membrane</keyword>
<evidence type="ECO:0000313" key="3">
    <source>
        <dbReference type="Proteomes" id="UP000622707"/>
    </source>
</evidence>
<keyword evidence="1" id="KW-1133">Transmembrane helix</keyword>
<keyword evidence="1" id="KW-0812">Transmembrane</keyword>
<proteinExistence type="predicted"/>
<gene>
    <name evidence="2" type="ORF">JI746_21365</name>
</gene>
<comment type="caution">
    <text evidence="2">The sequence shown here is derived from an EMBL/GenBank/DDBJ whole genome shotgun (WGS) entry which is preliminary data.</text>
</comment>
<dbReference type="EMBL" id="JAEQND010000013">
    <property type="protein sequence ID" value="MBL0427678.1"/>
    <property type="molecule type" value="Genomic_DNA"/>
</dbReference>
<dbReference type="RefSeq" id="WP_201692312.1">
    <property type="nucleotide sequence ID" value="NZ_JAEQND010000013.1"/>
</dbReference>
<evidence type="ECO:0000256" key="1">
    <source>
        <dbReference type="SAM" id="Phobius"/>
    </source>
</evidence>